<dbReference type="InterPro" id="IPR000719">
    <property type="entry name" value="Prot_kinase_dom"/>
</dbReference>
<dbReference type="PROSITE" id="PS50011">
    <property type="entry name" value="PROTEIN_KINASE_DOM"/>
    <property type="match status" value="1"/>
</dbReference>
<reference evidence="7 8" key="2">
    <citation type="journal article" date="2011" name="Stand. Genomic Sci.">
        <title>Complete genome sequence of Tolumonas auensis type strain (TA 4).</title>
        <authorList>
            <person name="Chertkov O."/>
            <person name="Copeland A."/>
            <person name="Lucas S."/>
            <person name="Lapidus A."/>
            <person name="Berry K.W."/>
            <person name="Detter J.C."/>
            <person name="Del Rio T.G."/>
            <person name="Hammon N."/>
            <person name="Dalin E."/>
            <person name="Tice H."/>
            <person name="Pitluck S."/>
            <person name="Richardson P."/>
            <person name="Bruce D."/>
            <person name="Goodwin L."/>
            <person name="Han C."/>
            <person name="Tapia R."/>
            <person name="Saunders E."/>
            <person name="Schmutz J."/>
            <person name="Brettin T."/>
            <person name="Larimer F."/>
            <person name="Land M."/>
            <person name="Hauser L."/>
            <person name="Spring S."/>
            <person name="Rohde M."/>
            <person name="Kyrpides N.C."/>
            <person name="Ivanova N."/>
            <person name="Goker M."/>
            <person name="Beller H.R."/>
            <person name="Klenk H.P."/>
            <person name="Woyke T."/>
        </authorList>
    </citation>
    <scope>NUCLEOTIDE SEQUENCE [LARGE SCALE GENOMIC DNA]</scope>
    <source>
        <strain evidence="8">DSM 9187 / TA4</strain>
    </source>
</reference>
<dbReference type="InterPro" id="IPR011009">
    <property type="entry name" value="Kinase-like_dom_sf"/>
</dbReference>
<feature type="binding site" evidence="5">
    <location>
        <position position="64"/>
    </location>
    <ligand>
        <name>ATP</name>
        <dbReference type="ChEBI" id="CHEBI:30616"/>
    </ligand>
</feature>
<feature type="domain" description="Protein kinase" evidence="6">
    <location>
        <begin position="29"/>
        <end position="286"/>
    </location>
</feature>
<evidence type="ECO:0000259" key="6">
    <source>
        <dbReference type="PROSITE" id="PS50011"/>
    </source>
</evidence>
<dbReference type="Gene3D" id="1.10.510.10">
    <property type="entry name" value="Transferase(Phosphotransferase) domain 1"/>
    <property type="match status" value="1"/>
</dbReference>
<dbReference type="PANTHER" id="PTHR24348:SF22">
    <property type="entry name" value="NON-SPECIFIC SERINE_THREONINE PROTEIN KINASE"/>
    <property type="match status" value="1"/>
</dbReference>
<keyword evidence="8" id="KW-1185">Reference proteome</keyword>
<dbReference type="SMART" id="SM00220">
    <property type="entry name" value="S_TKc"/>
    <property type="match status" value="1"/>
</dbReference>
<gene>
    <name evidence="7" type="ordered locus">Tola_0208</name>
</gene>
<dbReference type="STRING" id="595494.Tola_0208"/>
<evidence type="ECO:0000313" key="7">
    <source>
        <dbReference type="EMBL" id="ACQ91838.1"/>
    </source>
</evidence>
<dbReference type="GO" id="GO:0005829">
    <property type="term" value="C:cytosol"/>
    <property type="evidence" value="ECO:0007669"/>
    <property type="project" value="TreeGrafter"/>
</dbReference>
<dbReference type="OrthoDB" id="9801841at2"/>
<dbReference type="RefSeq" id="WP_012728437.1">
    <property type="nucleotide sequence ID" value="NC_012691.1"/>
</dbReference>
<evidence type="ECO:0000256" key="1">
    <source>
        <dbReference type="ARBA" id="ARBA00022679"/>
    </source>
</evidence>
<dbReference type="GO" id="GO:0016020">
    <property type="term" value="C:membrane"/>
    <property type="evidence" value="ECO:0007669"/>
    <property type="project" value="TreeGrafter"/>
</dbReference>
<keyword evidence="1" id="KW-0808">Transferase</keyword>
<dbReference type="AlphaFoldDB" id="C4L8G8"/>
<dbReference type="PANTHER" id="PTHR24348">
    <property type="entry name" value="SERINE/THREONINE-PROTEIN KINASE UNC-51-RELATED"/>
    <property type="match status" value="1"/>
</dbReference>
<keyword evidence="3 7" id="KW-0418">Kinase</keyword>
<dbReference type="InterPro" id="IPR045269">
    <property type="entry name" value="Atg1-like"/>
</dbReference>
<evidence type="ECO:0000256" key="5">
    <source>
        <dbReference type="PROSITE-ProRule" id="PRU10141"/>
    </source>
</evidence>
<dbReference type="eggNOG" id="COG0515">
    <property type="taxonomic scope" value="Bacteria"/>
</dbReference>
<dbReference type="SUPFAM" id="SSF56112">
    <property type="entry name" value="Protein kinase-like (PK-like)"/>
    <property type="match status" value="1"/>
</dbReference>
<protein>
    <submittedName>
        <fullName evidence="7">Serine/threonine protein kinase</fullName>
    </submittedName>
</protein>
<dbReference type="GO" id="GO:0005524">
    <property type="term" value="F:ATP binding"/>
    <property type="evidence" value="ECO:0007669"/>
    <property type="project" value="UniProtKB-UniRule"/>
</dbReference>
<dbReference type="GO" id="GO:0000407">
    <property type="term" value="C:phagophore assembly site"/>
    <property type="evidence" value="ECO:0007669"/>
    <property type="project" value="TreeGrafter"/>
</dbReference>
<evidence type="ECO:0000256" key="3">
    <source>
        <dbReference type="ARBA" id="ARBA00022777"/>
    </source>
</evidence>
<keyword evidence="7" id="KW-0723">Serine/threonine-protein kinase</keyword>
<sequence length="300" mass="33809">MNIALLSEVTTDVTTPQLSAGYSMLAGRYKLGNILGVGGMGVVYRGVDTMLQTFGAASHFIAVKMTSTALADHVHADKLLFTEYELGSCLKHPNLVAIRHFDVCRQQQKAFLVMDWIEGLQLEELLYRQRIPAVVALKLARQLVNGVRYCHEQGVVHGDIKPTNIIISPDNHLTLFDFGISRWLSRPAANHREVIRACSCRYAAPELFDVHIPSIATDVFSVCCVIYRLFSGEHPFKDTTDEAAARNDVITPVFHRRHALDKALQQGLMWSHHKRSCNLDWLHKVLSGLTENDFKNNWFI</sequence>
<dbReference type="HOGENOM" id="CLU_000288_63_44_6"/>
<dbReference type="GO" id="GO:0004674">
    <property type="term" value="F:protein serine/threonine kinase activity"/>
    <property type="evidence" value="ECO:0007669"/>
    <property type="project" value="UniProtKB-KW"/>
</dbReference>
<dbReference type="Gene3D" id="3.30.200.20">
    <property type="entry name" value="Phosphorylase Kinase, domain 1"/>
    <property type="match status" value="1"/>
</dbReference>
<dbReference type="CDD" id="cd14014">
    <property type="entry name" value="STKc_PknB_like"/>
    <property type="match status" value="1"/>
</dbReference>
<accession>C4L8G8</accession>
<dbReference type="PROSITE" id="PS00107">
    <property type="entry name" value="PROTEIN_KINASE_ATP"/>
    <property type="match status" value="1"/>
</dbReference>
<keyword evidence="4 5" id="KW-0067">ATP-binding</keyword>
<organism evidence="7 8">
    <name type="scientific">Tolumonas auensis (strain DSM 9187 / NBRC 110442 / TA 4)</name>
    <dbReference type="NCBI Taxonomy" id="595494"/>
    <lineage>
        <taxon>Bacteria</taxon>
        <taxon>Pseudomonadati</taxon>
        <taxon>Pseudomonadota</taxon>
        <taxon>Gammaproteobacteria</taxon>
        <taxon>Aeromonadales</taxon>
        <taxon>Aeromonadaceae</taxon>
        <taxon>Tolumonas</taxon>
    </lineage>
</organism>
<evidence type="ECO:0000313" key="8">
    <source>
        <dbReference type="Proteomes" id="UP000009073"/>
    </source>
</evidence>
<proteinExistence type="predicted"/>
<evidence type="ECO:0000256" key="4">
    <source>
        <dbReference type="ARBA" id="ARBA00022840"/>
    </source>
</evidence>
<dbReference type="KEGG" id="tau:Tola_0208"/>
<reference evidence="8" key="1">
    <citation type="submission" date="2009-05" db="EMBL/GenBank/DDBJ databases">
        <title>Complete sequence of Tolumonas auensis DSM 9187.</title>
        <authorList>
            <consortium name="US DOE Joint Genome Institute"/>
            <person name="Lucas S."/>
            <person name="Copeland A."/>
            <person name="Lapidus A."/>
            <person name="Glavina del Rio T."/>
            <person name="Tice H."/>
            <person name="Bruce D."/>
            <person name="Goodwin L."/>
            <person name="Pitluck S."/>
            <person name="Chertkov O."/>
            <person name="Brettin T."/>
            <person name="Detter J.C."/>
            <person name="Han C."/>
            <person name="Larimer F."/>
            <person name="Land M."/>
            <person name="Hauser L."/>
            <person name="Kyrpides N."/>
            <person name="Mikhailova N."/>
            <person name="Spring S."/>
            <person name="Beller H."/>
        </authorList>
    </citation>
    <scope>NUCLEOTIDE SEQUENCE [LARGE SCALE GENOMIC DNA]</scope>
    <source>
        <strain evidence="8">DSM 9187 / TA4</strain>
    </source>
</reference>
<dbReference type="InterPro" id="IPR008271">
    <property type="entry name" value="Ser/Thr_kinase_AS"/>
</dbReference>
<dbReference type="Pfam" id="PF00069">
    <property type="entry name" value="Pkinase"/>
    <property type="match status" value="1"/>
</dbReference>
<dbReference type="InterPro" id="IPR017441">
    <property type="entry name" value="Protein_kinase_ATP_BS"/>
</dbReference>
<evidence type="ECO:0000256" key="2">
    <source>
        <dbReference type="ARBA" id="ARBA00022741"/>
    </source>
</evidence>
<dbReference type="GO" id="GO:0005776">
    <property type="term" value="C:autophagosome"/>
    <property type="evidence" value="ECO:0007669"/>
    <property type="project" value="TreeGrafter"/>
</dbReference>
<dbReference type="EMBL" id="CP001616">
    <property type="protein sequence ID" value="ACQ91838.1"/>
    <property type="molecule type" value="Genomic_DNA"/>
</dbReference>
<dbReference type="PROSITE" id="PS00108">
    <property type="entry name" value="PROTEIN_KINASE_ST"/>
    <property type="match status" value="1"/>
</dbReference>
<dbReference type="Proteomes" id="UP000009073">
    <property type="component" value="Chromosome"/>
</dbReference>
<name>C4L8G8_TOLAT</name>
<keyword evidence="2 5" id="KW-0547">Nucleotide-binding</keyword>